<evidence type="ECO:0000259" key="1">
    <source>
        <dbReference type="PROSITE" id="PS51186"/>
    </source>
</evidence>
<dbReference type="PROSITE" id="PS51186">
    <property type="entry name" value="GNAT"/>
    <property type="match status" value="1"/>
</dbReference>
<feature type="domain" description="N-acetyltransferase" evidence="2">
    <location>
        <begin position="14"/>
        <end position="100"/>
    </location>
</feature>
<protein>
    <recommendedName>
        <fullName evidence="5">GNAT family N-acetyltransferase</fullName>
    </recommendedName>
</protein>
<dbReference type="InterPro" id="IPR000182">
    <property type="entry name" value="GNAT_dom"/>
</dbReference>
<evidence type="ECO:0000313" key="4">
    <source>
        <dbReference type="Proteomes" id="UP000611554"/>
    </source>
</evidence>
<comment type="caution">
    <text evidence="3">The sequence shown here is derived from an EMBL/GenBank/DDBJ whole genome shotgun (WGS) entry which is preliminary data.</text>
</comment>
<proteinExistence type="predicted"/>
<dbReference type="EMBL" id="BMQJ01000008">
    <property type="protein sequence ID" value="GGQ02266.1"/>
    <property type="molecule type" value="Genomic_DNA"/>
</dbReference>
<dbReference type="InterPro" id="IPR031165">
    <property type="entry name" value="GNAT_YJDJ"/>
</dbReference>
<organism evidence="3 4">
    <name type="scientific">Streptosporangium pseudovulgare</name>
    <dbReference type="NCBI Taxonomy" id="35765"/>
    <lineage>
        <taxon>Bacteria</taxon>
        <taxon>Bacillati</taxon>
        <taxon>Actinomycetota</taxon>
        <taxon>Actinomycetes</taxon>
        <taxon>Streptosporangiales</taxon>
        <taxon>Streptosporangiaceae</taxon>
        <taxon>Streptosporangium</taxon>
    </lineage>
</organism>
<dbReference type="Proteomes" id="UP000611554">
    <property type="component" value="Unassembled WGS sequence"/>
</dbReference>
<sequence>MNVVNMEQTEPRVVDDPEASRFEVVVDGEVAGFAEYRRAGDRRSFTHTEVDPRFEGRGLGSILVRGALDATRAAGLSVLPFCPFVRRYIERHPDYLDLVPGNQRARFGLPADEPDRPAAP</sequence>
<gene>
    <name evidence="3" type="ORF">GCM10010140_35430</name>
</gene>
<dbReference type="CDD" id="cd04301">
    <property type="entry name" value="NAT_SF"/>
    <property type="match status" value="1"/>
</dbReference>
<dbReference type="PANTHER" id="PTHR31435:SF10">
    <property type="entry name" value="BSR4717 PROTEIN"/>
    <property type="match status" value="1"/>
</dbReference>
<dbReference type="InterPro" id="IPR016181">
    <property type="entry name" value="Acyl_CoA_acyltransferase"/>
</dbReference>
<dbReference type="Gene3D" id="3.40.630.30">
    <property type="match status" value="1"/>
</dbReference>
<name>A0ABQ2QX67_9ACTN</name>
<accession>A0ABQ2QX67</accession>
<evidence type="ECO:0008006" key="5">
    <source>
        <dbReference type="Google" id="ProtNLM"/>
    </source>
</evidence>
<evidence type="ECO:0000259" key="2">
    <source>
        <dbReference type="PROSITE" id="PS51729"/>
    </source>
</evidence>
<evidence type="ECO:0000313" key="3">
    <source>
        <dbReference type="EMBL" id="GGQ02266.1"/>
    </source>
</evidence>
<reference evidence="4" key="1">
    <citation type="journal article" date="2019" name="Int. J. Syst. Evol. Microbiol.">
        <title>The Global Catalogue of Microorganisms (GCM) 10K type strain sequencing project: providing services to taxonomists for standard genome sequencing and annotation.</title>
        <authorList>
            <consortium name="The Broad Institute Genomics Platform"/>
            <consortium name="The Broad Institute Genome Sequencing Center for Infectious Disease"/>
            <person name="Wu L."/>
            <person name="Ma J."/>
        </authorList>
    </citation>
    <scope>NUCLEOTIDE SEQUENCE [LARGE SCALE GENOMIC DNA]</scope>
    <source>
        <strain evidence="4">JCM 3115</strain>
    </source>
</reference>
<dbReference type="Pfam" id="PF14542">
    <property type="entry name" value="Acetyltransf_CG"/>
    <property type="match status" value="1"/>
</dbReference>
<dbReference type="PROSITE" id="PS51729">
    <property type="entry name" value="GNAT_YJDJ"/>
    <property type="match status" value="1"/>
</dbReference>
<dbReference type="SUPFAM" id="SSF55729">
    <property type="entry name" value="Acyl-CoA N-acyltransferases (Nat)"/>
    <property type="match status" value="1"/>
</dbReference>
<feature type="domain" description="N-acetyltransferase" evidence="1">
    <location>
        <begin position="1"/>
        <end position="120"/>
    </location>
</feature>
<dbReference type="InterPro" id="IPR045057">
    <property type="entry name" value="Gcn5-rel_NAT"/>
</dbReference>
<keyword evidence="4" id="KW-1185">Reference proteome</keyword>
<dbReference type="PANTHER" id="PTHR31435">
    <property type="entry name" value="PROTEIN NATD1"/>
    <property type="match status" value="1"/>
</dbReference>